<dbReference type="AlphaFoldDB" id="A0AAU7JHI0"/>
<feature type="domain" description="CobN/magnesium chelatase" evidence="1">
    <location>
        <begin position="139"/>
        <end position="685"/>
    </location>
</feature>
<name>A0AAU7JHI0_9HYPH</name>
<keyword evidence="2" id="KW-0436">Ligase</keyword>
<dbReference type="RefSeq" id="WP_406856434.1">
    <property type="nucleotide sequence ID" value="NZ_CP157484.1"/>
</dbReference>
<dbReference type="GO" id="GO:0051116">
    <property type="term" value="F:cobaltochelatase activity"/>
    <property type="evidence" value="ECO:0007669"/>
    <property type="project" value="UniProtKB-EC"/>
</dbReference>
<organism evidence="2">
    <name type="scientific">Alsobacter sp. KACC 23698</name>
    <dbReference type="NCBI Taxonomy" id="3149229"/>
    <lineage>
        <taxon>Bacteria</taxon>
        <taxon>Pseudomonadati</taxon>
        <taxon>Pseudomonadota</taxon>
        <taxon>Alphaproteobacteria</taxon>
        <taxon>Hyphomicrobiales</taxon>
        <taxon>Alsobacteraceae</taxon>
        <taxon>Alsobacter</taxon>
    </lineage>
</organism>
<dbReference type="PANTHER" id="PTHR44119:SF4">
    <property type="entry name" value="AEROBIC COBALTOCHELATASE SUBUNIT COBN"/>
    <property type="match status" value="1"/>
</dbReference>
<dbReference type="InterPro" id="IPR003672">
    <property type="entry name" value="CobN/Mg_chltase"/>
</dbReference>
<dbReference type="Pfam" id="PF02514">
    <property type="entry name" value="CobN-Mg_chel"/>
    <property type="match status" value="2"/>
</dbReference>
<proteinExistence type="predicted"/>
<protein>
    <submittedName>
        <fullName evidence="2">Cobaltochelatase subunit CobN</fullName>
        <ecNumber evidence="2">6.6.1.2</ecNumber>
    </submittedName>
</protein>
<dbReference type="EC" id="6.6.1.2" evidence="2"/>
<gene>
    <name evidence="2" type="primary">cobN</name>
    <name evidence="2" type="ORF">ABEG18_02045</name>
</gene>
<evidence type="ECO:0000259" key="1">
    <source>
        <dbReference type="Pfam" id="PF02514"/>
    </source>
</evidence>
<sequence>MHLLRTETRTLDAAEAAVDLAQSPADLVFLSFTDSDLNALSQAWEDGAGRYPDLRVAGLAQLKHPYSVDLYVANVACRARLVLVRLLGGLDYWRYGVEELAAAARRDGFHLAVVPGDYRQDERLDAASTLPAEDLRRLWGWFHEGGPDNLAQCLAFLSTRIGRPLGWREPAAVPAMGVSAELSRAGPAPDAPRALVTFYRSVLMAADTAPIAALADALAERGFAVTSAFASSLKDPAAAAGLSRLLARETPDVILNATAFSGRADAGPGVLDEADAPVFQVMLSGSRLEAWRETSRGLSAADLAMNVVLPELDGRIIARAISFKAEAPRRERLEFASLVHRPEPSRVAAVADLAVAWARLRRTPPAERRVACVLSDYPHKGGRAGYAVGLDTPASVRAIAEALRGAGYAVGEALDGALLMDRLTAGEPADSPGWERMSVADYAAHFGALPQALRDAITAAWGDPADDPAVANGAFRFRVARSGALLVALQPPRGRPQDRKADHHDANLPPRHLYVAFYAWLRTVADVHAMIHCGAHGTLEWLPGKAVALSRDCAPEAVLGPMPVVYPFIVNNPGEAAQAKRRIAAVTVGHLTPPLAEAGQHGAAAELEALFDEYSDAQGLDARRARLIAAAILERAVETGLAAEAGVCDVADPEDGLQKLDAWLCDLKEARIGDGLHVFGRSPETGPAGALASGPAETAALLKALDGRFVEPGPAGAPSRGRDDVLPTGRNLFSVDPRSIPTRTAWEIGKRTAQEIVTRYAQDHGDWPRRIVLDLWGSATMRTGGDEIAQALALLGVRPVWDHASSRVSGFEILPPAVFGRPRVDVTLRISGLFRDVFPGQIALFDDAVRAVAELDEDDDENPLAAARRASTAEPLRIFGTAPGAYGIGLGRVLAEGAWESRDELGAAYLAASSHAYGRRSDGSSAPAAFGERVASADAFVHVQDMAEQDVLDSDAFAEHEGGFAAAAASLGSTPALYHADTAAPERTRVRTLAQEVARTLRARATNPRWLEGQMRHGWRGASEIAETVDNLFAHAALAEVVESRQFDMMFDAACGDDRVRAFLVSANPAAARAIADRFDEAQRRGFWRPRRNSTATILAEMRADGGAP</sequence>
<dbReference type="EMBL" id="CP157484">
    <property type="protein sequence ID" value="XBO39589.1"/>
    <property type="molecule type" value="Genomic_DNA"/>
</dbReference>
<dbReference type="PANTHER" id="PTHR44119">
    <property type="entry name" value="MAGNESIUM-CHELATASE SUBUNIT CHLH, CHLOROPLASTIC"/>
    <property type="match status" value="1"/>
</dbReference>
<evidence type="ECO:0000313" key="2">
    <source>
        <dbReference type="EMBL" id="XBO39589.1"/>
    </source>
</evidence>
<dbReference type="CDD" id="cd10150">
    <property type="entry name" value="CobN_like"/>
    <property type="match status" value="1"/>
</dbReference>
<reference evidence="2" key="1">
    <citation type="submission" date="2024-05" db="EMBL/GenBank/DDBJ databases">
        <authorList>
            <person name="Kim S."/>
            <person name="Heo J."/>
            <person name="Choi H."/>
            <person name="Choi Y."/>
            <person name="Kwon S.-W."/>
            <person name="Kim Y."/>
        </authorList>
    </citation>
    <scope>NUCLEOTIDE SEQUENCE</scope>
    <source>
        <strain evidence="2">KACC 23698</strain>
    </source>
</reference>
<feature type="domain" description="CobN/magnesium chelatase" evidence="1">
    <location>
        <begin position="692"/>
        <end position="1093"/>
    </location>
</feature>
<dbReference type="NCBIfam" id="NF008973">
    <property type="entry name" value="PRK12321.1"/>
    <property type="match status" value="1"/>
</dbReference>
<accession>A0AAU7JHI0</accession>